<dbReference type="InParanoid" id="A0A132B6N5"/>
<sequence>MPVRRRASNPCEACRIRKKRCADDQNPCGFCAGRRQPCLRSPVPEPGKRTAFTVPHLTRPAMRATELLFLPPIHKLCELVLQEEQIRSDRYALEAETQCIVAGRPMQLDPRLYLPDCSADTVHRLVIDNYRDCISTRQPLLPWVDIDRLVHAFLEHSHPLFDGRDIGTAIVLLMMALGEAYQYQDTVSGQNDLPSSVYFMEGMTILDEQHAAYTLEHIQGYLLASLCHSQCGHTLESFKYTSNACQGLLFISQPALEGYQMNKQTGAAGNAADNPYLFAFWTCIQMESGILLELPCPPTGLLRFYEHTPFPHLEDMDYGLSPPNIRYLEKQYSLIKHTARLVLAPDAFLSPEYLQTTRKTRDVLDSILRSDGGVERGSLPARYHSIEVILYRQYVLNILLSHDQTSASLLKDRHTKDQTRKGISALIDSASVSNSCLGNQVMENQWMRAQSQWGNMLVLLAAFSNPTLQPMVLDIIAKEDLARLIQVSSVLNAGLASPTLQVESKILQHLSRSLRMGGADR</sequence>
<dbReference type="CDD" id="cd12148">
    <property type="entry name" value="fungal_TF_MHR"/>
    <property type="match status" value="1"/>
</dbReference>
<dbReference type="PANTHER" id="PTHR47785:SF4">
    <property type="entry name" value="ZN(II)2CYS6 TRANSCRIPTION FACTOR (EUROFUNG)"/>
    <property type="match status" value="1"/>
</dbReference>
<dbReference type="InterPro" id="IPR001138">
    <property type="entry name" value="Zn2Cys6_DnaBD"/>
</dbReference>
<dbReference type="CDD" id="cd00067">
    <property type="entry name" value="GAL4"/>
    <property type="match status" value="1"/>
</dbReference>
<protein>
    <recommendedName>
        <fullName evidence="2">Zn(2)-C6 fungal-type domain-containing protein</fullName>
    </recommendedName>
</protein>
<dbReference type="PROSITE" id="PS00463">
    <property type="entry name" value="ZN2_CY6_FUNGAL_1"/>
    <property type="match status" value="1"/>
</dbReference>
<evidence type="ECO:0000313" key="3">
    <source>
        <dbReference type="EMBL" id="KUJ07337.1"/>
    </source>
</evidence>
<name>A0A132B6N5_MOLSC</name>
<dbReference type="PANTHER" id="PTHR47785">
    <property type="entry name" value="ZN(II)2CYS6 TRANSCRIPTION FACTOR (EUROFUNG)-RELATED-RELATED"/>
    <property type="match status" value="1"/>
</dbReference>
<dbReference type="KEGG" id="psco:LY89DRAFT_789794"/>
<dbReference type="EMBL" id="KQ947440">
    <property type="protein sequence ID" value="KUJ07337.1"/>
    <property type="molecule type" value="Genomic_DNA"/>
</dbReference>
<evidence type="ECO:0000259" key="2">
    <source>
        <dbReference type="PROSITE" id="PS00463"/>
    </source>
</evidence>
<dbReference type="SUPFAM" id="SSF57701">
    <property type="entry name" value="Zn2/Cys6 DNA-binding domain"/>
    <property type="match status" value="1"/>
</dbReference>
<dbReference type="GeneID" id="28833022"/>
<dbReference type="Proteomes" id="UP000070700">
    <property type="component" value="Unassembled WGS sequence"/>
</dbReference>
<dbReference type="GO" id="GO:0008270">
    <property type="term" value="F:zinc ion binding"/>
    <property type="evidence" value="ECO:0007669"/>
    <property type="project" value="InterPro"/>
</dbReference>
<dbReference type="InterPro" id="IPR036864">
    <property type="entry name" value="Zn2-C6_fun-type_DNA-bd_sf"/>
</dbReference>
<organism evidence="3 4">
    <name type="scientific">Mollisia scopiformis</name>
    <name type="common">Conifer needle endophyte fungus</name>
    <name type="synonym">Phialocephala scopiformis</name>
    <dbReference type="NCBI Taxonomy" id="149040"/>
    <lineage>
        <taxon>Eukaryota</taxon>
        <taxon>Fungi</taxon>
        <taxon>Dikarya</taxon>
        <taxon>Ascomycota</taxon>
        <taxon>Pezizomycotina</taxon>
        <taxon>Leotiomycetes</taxon>
        <taxon>Helotiales</taxon>
        <taxon>Mollisiaceae</taxon>
        <taxon>Mollisia</taxon>
    </lineage>
</organism>
<dbReference type="AlphaFoldDB" id="A0A132B6N5"/>
<feature type="domain" description="Zn(2)-C6 fungal-type" evidence="2">
    <location>
        <begin position="10"/>
        <end position="38"/>
    </location>
</feature>
<dbReference type="RefSeq" id="XP_018061692.1">
    <property type="nucleotide sequence ID" value="XM_018223296.1"/>
</dbReference>
<dbReference type="STRING" id="149040.A0A132B6N5"/>
<dbReference type="OrthoDB" id="4216928at2759"/>
<evidence type="ECO:0000256" key="1">
    <source>
        <dbReference type="ARBA" id="ARBA00023242"/>
    </source>
</evidence>
<keyword evidence="1" id="KW-0539">Nucleus</keyword>
<keyword evidence="4" id="KW-1185">Reference proteome</keyword>
<reference evidence="3 4" key="1">
    <citation type="submission" date="2015-10" db="EMBL/GenBank/DDBJ databases">
        <title>Full genome of DAOMC 229536 Phialocephala scopiformis, a fungal endophyte of spruce producing the potent anti-insectan compound rugulosin.</title>
        <authorList>
            <consortium name="DOE Joint Genome Institute"/>
            <person name="Walker A.K."/>
            <person name="Frasz S.L."/>
            <person name="Seifert K.A."/>
            <person name="Miller J.D."/>
            <person name="Mondo S.J."/>
            <person name="Labutti K."/>
            <person name="Lipzen A."/>
            <person name="Dockter R."/>
            <person name="Kennedy M."/>
            <person name="Grigoriev I.V."/>
            <person name="Spatafora J.W."/>
        </authorList>
    </citation>
    <scope>NUCLEOTIDE SEQUENCE [LARGE SCALE GENOMIC DNA]</scope>
    <source>
        <strain evidence="3 4">CBS 120377</strain>
    </source>
</reference>
<accession>A0A132B6N5</accession>
<dbReference type="InterPro" id="IPR053181">
    <property type="entry name" value="EcdB-like_regulator"/>
</dbReference>
<dbReference type="GO" id="GO:0000981">
    <property type="term" value="F:DNA-binding transcription factor activity, RNA polymerase II-specific"/>
    <property type="evidence" value="ECO:0007669"/>
    <property type="project" value="InterPro"/>
</dbReference>
<evidence type="ECO:0000313" key="4">
    <source>
        <dbReference type="Proteomes" id="UP000070700"/>
    </source>
</evidence>
<dbReference type="Gene3D" id="4.10.240.10">
    <property type="entry name" value="Zn(2)-C6 fungal-type DNA-binding domain"/>
    <property type="match status" value="1"/>
</dbReference>
<proteinExistence type="predicted"/>
<gene>
    <name evidence="3" type="ORF">LY89DRAFT_789794</name>
</gene>